<feature type="region of interest" description="Disordered" evidence="1">
    <location>
        <begin position="1"/>
        <end position="44"/>
    </location>
</feature>
<proteinExistence type="predicted"/>
<dbReference type="AlphaFoldDB" id="A0ABD0JR93"/>
<sequence length="85" mass="9052">ARSIDSANSRSIGAEKQTIAGAASKTRRPRKTSQETDHAASKAQRSGFLLARTYIFGGVDTPQFAHTVKYLDLSPGTSCSAPLNQ</sequence>
<evidence type="ECO:0000256" key="1">
    <source>
        <dbReference type="SAM" id="MobiDB-lite"/>
    </source>
</evidence>
<evidence type="ECO:0000313" key="3">
    <source>
        <dbReference type="Proteomes" id="UP001519460"/>
    </source>
</evidence>
<dbReference type="Proteomes" id="UP001519460">
    <property type="component" value="Unassembled WGS sequence"/>
</dbReference>
<reference evidence="2 3" key="1">
    <citation type="journal article" date="2023" name="Sci. Data">
        <title>Genome assembly of the Korean intertidal mud-creeper Batillaria attramentaria.</title>
        <authorList>
            <person name="Patra A.K."/>
            <person name="Ho P.T."/>
            <person name="Jun S."/>
            <person name="Lee S.J."/>
            <person name="Kim Y."/>
            <person name="Won Y.J."/>
        </authorList>
    </citation>
    <scope>NUCLEOTIDE SEQUENCE [LARGE SCALE GENOMIC DNA]</scope>
    <source>
        <strain evidence="2">Wonlab-2016</strain>
    </source>
</reference>
<comment type="caution">
    <text evidence="2">The sequence shown here is derived from an EMBL/GenBank/DDBJ whole genome shotgun (WGS) entry which is preliminary data.</text>
</comment>
<name>A0ABD0JR93_9CAEN</name>
<accession>A0ABD0JR93</accession>
<organism evidence="2 3">
    <name type="scientific">Batillaria attramentaria</name>
    <dbReference type="NCBI Taxonomy" id="370345"/>
    <lineage>
        <taxon>Eukaryota</taxon>
        <taxon>Metazoa</taxon>
        <taxon>Spiralia</taxon>
        <taxon>Lophotrochozoa</taxon>
        <taxon>Mollusca</taxon>
        <taxon>Gastropoda</taxon>
        <taxon>Caenogastropoda</taxon>
        <taxon>Sorbeoconcha</taxon>
        <taxon>Cerithioidea</taxon>
        <taxon>Batillariidae</taxon>
        <taxon>Batillaria</taxon>
    </lineage>
</organism>
<gene>
    <name evidence="2" type="ORF">BaRGS_00031521</name>
</gene>
<feature type="compositionally biased region" description="Polar residues" evidence="1">
    <location>
        <begin position="1"/>
        <end position="11"/>
    </location>
</feature>
<dbReference type="EMBL" id="JACVVK020000355">
    <property type="protein sequence ID" value="KAK7477210.1"/>
    <property type="molecule type" value="Genomic_DNA"/>
</dbReference>
<evidence type="ECO:0000313" key="2">
    <source>
        <dbReference type="EMBL" id="KAK7477210.1"/>
    </source>
</evidence>
<keyword evidence="3" id="KW-1185">Reference proteome</keyword>
<feature type="non-terminal residue" evidence="2">
    <location>
        <position position="1"/>
    </location>
</feature>
<protein>
    <submittedName>
        <fullName evidence="2">Uncharacterized protein</fullName>
    </submittedName>
</protein>